<sequence length="283" mass="31280">MGSQIGAAARLLLFVLWTLLVIPPYVLTMAVGGPFRRFARLYWAVVARITNTRIVVKGAPATERPLVMVANHTSYMDIVVLGSIVCGAFVAKSEVASWPGFGTIAKLGRTVFVDRKRTAAGRQRDELVRRLVKDREPLIFFPEGTSNDGNRVLPFKTTLFNVAEKPVGGEVVTVQAVSIAYTRVNGLPMGWGWRPFYAWYGDMDLAPHLWTLLGFGRSTVEVEFHPPVRADRFAGRRDMAVWCETTVRNGVARALFGRDIPADPPLPEPQQVDEAKVDEAKAG</sequence>
<evidence type="ECO:0000313" key="7">
    <source>
        <dbReference type="Proteomes" id="UP000219621"/>
    </source>
</evidence>
<protein>
    <submittedName>
        <fullName evidence="6">Lyso-ornithine lipid acyltransferase</fullName>
    </submittedName>
</protein>
<accession>A0A286GUM6</accession>
<dbReference type="RefSeq" id="WP_097280637.1">
    <property type="nucleotide sequence ID" value="NZ_OCNJ01000008.1"/>
</dbReference>
<gene>
    <name evidence="6" type="ORF">SAMN05421508_108250</name>
</gene>
<dbReference type="PANTHER" id="PTHR10434:SF11">
    <property type="entry name" value="1-ACYL-SN-GLYCEROL-3-PHOSPHATE ACYLTRANSFERASE"/>
    <property type="match status" value="1"/>
</dbReference>
<dbReference type="GO" id="GO:0003841">
    <property type="term" value="F:1-acylglycerol-3-phosphate O-acyltransferase activity"/>
    <property type="evidence" value="ECO:0007669"/>
    <property type="project" value="TreeGrafter"/>
</dbReference>
<dbReference type="GO" id="GO:0006654">
    <property type="term" value="P:phosphatidic acid biosynthetic process"/>
    <property type="evidence" value="ECO:0007669"/>
    <property type="project" value="TreeGrafter"/>
</dbReference>
<evidence type="ECO:0000256" key="3">
    <source>
        <dbReference type="ARBA" id="ARBA00023315"/>
    </source>
</evidence>
<comment type="pathway">
    <text evidence="1">Lipid metabolism.</text>
</comment>
<evidence type="ECO:0000256" key="2">
    <source>
        <dbReference type="ARBA" id="ARBA00022679"/>
    </source>
</evidence>
<evidence type="ECO:0000259" key="5">
    <source>
        <dbReference type="SMART" id="SM00563"/>
    </source>
</evidence>
<dbReference type="Pfam" id="PF01553">
    <property type="entry name" value="Acyltransferase"/>
    <property type="match status" value="1"/>
</dbReference>
<proteinExistence type="predicted"/>
<dbReference type="Proteomes" id="UP000219621">
    <property type="component" value="Unassembled WGS sequence"/>
</dbReference>
<dbReference type="SUPFAM" id="SSF69593">
    <property type="entry name" value="Glycerol-3-phosphate (1)-acyltransferase"/>
    <property type="match status" value="1"/>
</dbReference>
<dbReference type="CDD" id="cd07989">
    <property type="entry name" value="LPLAT_AGPAT-like"/>
    <property type="match status" value="1"/>
</dbReference>
<keyword evidence="2 6" id="KW-0808">Transferase</keyword>
<dbReference type="PANTHER" id="PTHR10434">
    <property type="entry name" value="1-ACYL-SN-GLYCEROL-3-PHOSPHATE ACYLTRANSFERASE"/>
    <property type="match status" value="1"/>
</dbReference>
<reference evidence="6 7" key="1">
    <citation type="submission" date="2017-09" db="EMBL/GenBank/DDBJ databases">
        <authorList>
            <person name="Ehlers B."/>
            <person name="Leendertz F.H."/>
        </authorList>
    </citation>
    <scope>NUCLEOTIDE SEQUENCE [LARGE SCALE GENOMIC DNA]</scope>
    <source>
        <strain evidence="6 7">USBA 140</strain>
    </source>
</reference>
<feature type="domain" description="Phospholipid/glycerol acyltransferase" evidence="5">
    <location>
        <begin position="66"/>
        <end position="182"/>
    </location>
</feature>
<evidence type="ECO:0000256" key="1">
    <source>
        <dbReference type="ARBA" id="ARBA00005189"/>
    </source>
</evidence>
<keyword evidence="3 6" id="KW-0012">Acyltransferase</keyword>
<evidence type="ECO:0000256" key="4">
    <source>
        <dbReference type="SAM" id="MobiDB-lite"/>
    </source>
</evidence>
<keyword evidence="7" id="KW-1185">Reference proteome</keyword>
<dbReference type="OrthoDB" id="9806880at2"/>
<dbReference type="InterPro" id="IPR002123">
    <property type="entry name" value="Plipid/glycerol_acylTrfase"/>
</dbReference>
<organism evidence="6 7">
    <name type="scientific">Caenispirillum bisanense</name>
    <dbReference type="NCBI Taxonomy" id="414052"/>
    <lineage>
        <taxon>Bacteria</taxon>
        <taxon>Pseudomonadati</taxon>
        <taxon>Pseudomonadota</taxon>
        <taxon>Alphaproteobacteria</taxon>
        <taxon>Rhodospirillales</taxon>
        <taxon>Novispirillaceae</taxon>
        <taxon>Caenispirillum</taxon>
    </lineage>
</organism>
<dbReference type="EMBL" id="OCNJ01000008">
    <property type="protein sequence ID" value="SOD99190.1"/>
    <property type="molecule type" value="Genomic_DNA"/>
</dbReference>
<feature type="compositionally biased region" description="Basic and acidic residues" evidence="4">
    <location>
        <begin position="273"/>
        <end position="283"/>
    </location>
</feature>
<feature type="region of interest" description="Disordered" evidence="4">
    <location>
        <begin position="261"/>
        <end position="283"/>
    </location>
</feature>
<evidence type="ECO:0000313" key="6">
    <source>
        <dbReference type="EMBL" id="SOD99190.1"/>
    </source>
</evidence>
<name>A0A286GUM6_9PROT</name>
<dbReference type="AlphaFoldDB" id="A0A286GUM6"/>
<dbReference type="SMART" id="SM00563">
    <property type="entry name" value="PlsC"/>
    <property type="match status" value="1"/>
</dbReference>